<organism evidence="5 6">
    <name type="scientific">Streptomyces viridochromogenes (strain DSM 40736 / JCM 4977 / BCRC 1201 / Tue 494)</name>
    <dbReference type="NCBI Taxonomy" id="591159"/>
    <lineage>
        <taxon>Bacteria</taxon>
        <taxon>Bacillati</taxon>
        <taxon>Actinomycetota</taxon>
        <taxon>Actinomycetes</taxon>
        <taxon>Kitasatosporales</taxon>
        <taxon>Streptomycetaceae</taxon>
        <taxon>Streptomyces</taxon>
    </lineage>
</organism>
<dbReference type="SUPFAM" id="SSF46785">
    <property type="entry name" value="Winged helix' DNA-binding domain"/>
    <property type="match status" value="1"/>
</dbReference>
<evidence type="ECO:0000313" key="5">
    <source>
        <dbReference type="EMBL" id="EFL37154.1"/>
    </source>
</evidence>
<feature type="domain" description="HTH gntR-type" evidence="4">
    <location>
        <begin position="69"/>
        <end position="141"/>
    </location>
</feature>
<dbReference type="InterPro" id="IPR000524">
    <property type="entry name" value="Tscrpt_reg_HTH_GntR"/>
</dbReference>
<evidence type="ECO:0000259" key="4">
    <source>
        <dbReference type="PROSITE" id="PS50949"/>
    </source>
</evidence>
<dbReference type="InterPro" id="IPR036390">
    <property type="entry name" value="WH_DNA-bd_sf"/>
</dbReference>
<dbReference type="SUPFAM" id="SSF48008">
    <property type="entry name" value="GntR ligand-binding domain-like"/>
    <property type="match status" value="1"/>
</dbReference>
<reference evidence="6" key="1">
    <citation type="submission" date="2009-02" db="EMBL/GenBank/DDBJ databases">
        <title>Annotation of Streptomyces viridochromogenes strain DSM 40736.</title>
        <authorList>
            <consortium name="The Broad Institute Genome Sequencing Platform"/>
            <consortium name="Broad Institute Microbial Sequencing Center"/>
            <person name="Fischbach M."/>
            <person name="Godfrey P."/>
            <person name="Ward D."/>
            <person name="Young S."/>
            <person name="Zeng Q."/>
            <person name="Koehrsen M."/>
            <person name="Alvarado L."/>
            <person name="Berlin A.M."/>
            <person name="Bochicchio J."/>
            <person name="Borenstein D."/>
            <person name="Chapman S.B."/>
            <person name="Chen Z."/>
            <person name="Engels R."/>
            <person name="Freedman E."/>
            <person name="Gellesch M."/>
            <person name="Goldberg J."/>
            <person name="Griggs A."/>
            <person name="Gujja S."/>
            <person name="Heilman E.R."/>
            <person name="Heiman D.I."/>
            <person name="Hepburn T.A."/>
            <person name="Howarth C."/>
            <person name="Jen D."/>
            <person name="Larson L."/>
            <person name="Lewis B."/>
            <person name="Mehta T."/>
            <person name="Park D."/>
            <person name="Pearson M."/>
            <person name="Richards J."/>
            <person name="Roberts A."/>
            <person name="Saif S."/>
            <person name="Shea T.D."/>
            <person name="Shenoy N."/>
            <person name="Sisk P."/>
            <person name="Stolte C."/>
            <person name="Sykes S.N."/>
            <person name="Thomson T."/>
            <person name="Walk T."/>
            <person name="White J."/>
            <person name="Yandava C."/>
            <person name="Straight P."/>
            <person name="Clardy J."/>
            <person name="Hung D."/>
            <person name="Kolter R."/>
            <person name="Mekalanos J."/>
            <person name="Walker S."/>
            <person name="Walsh C.T."/>
            <person name="Wieland-Brown L.C."/>
            <person name="Haas B."/>
            <person name="Nusbaum C."/>
            <person name="Birren B."/>
        </authorList>
    </citation>
    <scope>NUCLEOTIDE SEQUENCE [LARGE SCALE GENOMIC DNA]</scope>
    <source>
        <strain evidence="6">DSM 40736 / JCM 4977 / BCRC 1201 / Tue 494</strain>
    </source>
</reference>
<name>D9XHX5_STRVT</name>
<evidence type="ECO:0000256" key="3">
    <source>
        <dbReference type="ARBA" id="ARBA00023163"/>
    </source>
</evidence>
<protein>
    <submittedName>
        <fullName evidence="5">Transcriptional regulator</fullName>
    </submittedName>
</protein>
<dbReference type="GO" id="GO:0003700">
    <property type="term" value="F:DNA-binding transcription factor activity"/>
    <property type="evidence" value="ECO:0007669"/>
    <property type="project" value="InterPro"/>
</dbReference>
<keyword evidence="6" id="KW-1185">Reference proteome</keyword>
<dbReference type="AlphaFoldDB" id="D9XHX5"/>
<proteinExistence type="predicted"/>
<dbReference type="SMART" id="SM00345">
    <property type="entry name" value="HTH_GNTR"/>
    <property type="match status" value="1"/>
</dbReference>
<keyword evidence="2" id="KW-0238">DNA-binding</keyword>
<dbReference type="PANTHER" id="PTHR43537">
    <property type="entry name" value="TRANSCRIPTIONAL REGULATOR, GNTR FAMILY"/>
    <property type="match status" value="1"/>
</dbReference>
<keyword evidence="1" id="KW-0805">Transcription regulation</keyword>
<dbReference type="InterPro" id="IPR036388">
    <property type="entry name" value="WH-like_DNA-bd_sf"/>
</dbReference>
<dbReference type="eggNOG" id="COG2186">
    <property type="taxonomic scope" value="Bacteria"/>
</dbReference>
<dbReference type="EMBL" id="GG657757">
    <property type="protein sequence ID" value="EFL37154.1"/>
    <property type="molecule type" value="Genomic_DNA"/>
</dbReference>
<keyword evidence="3" id="KW-0804">Transcription</keyword>
<dbReference type="SMART" id="SM00895">
    <property type="entry name" value="FCD"/>
    <property type="match status" value="1"/>
</dbReference>
<dbReference type="GO" id="GO:0003677">
    <property type="term" value="F:DNA binding"/>
    <property type="evidence" value="ECO:0007669"/>
    <property type="project" value="UniProtKB-KW"/>
</dbReference>
<dbReference type="Gene3D" id="1.10.10.10">
    <property type="entry name" value="Winged helix-like DNA-binding domain superfamily/Winged helix DNA-binding domain"/>
    <property type="match status" value="1"/>
</dbReference>
<accession>D9XHX5</accession>
<sequence>MGSWSDHYLVPHGRQRAPSCPEFRTAELQLGRTKGRVTQAMINTQGVTQREKGLSMADMTAAWEPVPRSRTFELVLARIEEQIIAGRLRVGDRLPPERELVDMLGVSRAAVREALRVLEAQGVLRSRVGTGPSSGTVIAAMPDAGLTQLLRLHIALANFPMDDVVEARATLERASARLAAELVTEDGLERIRDPLLRMDDASLPREQFNDCDTDFHVAIAEAGRNRLMADMTIAVRNAVRHTLLTAFNKLDDWEKVASRLRAEHHAIYEAIAAGDTQAAGDLVEAHVRGFHQDIVKKITDGTNPPAP</sequence>
<dbReference type="CDD" id="cd07377">
    <property type="entry name" value="WHTH_GntR"/>
    <property type="match status" value="1"/>
</dbReference>
<dbReference type="Proteomes" id="UP000004184">
    <property type="component" value="Unassembled WGS sequence"/>
</dbReference>
<dbReference type="Pfam" id="PF07729">
    <property type="entry name" value="FCD"/>
    <property type="match status" value="1"/>
</dbReference>
<dbReference type="Pfam" id="PF00392">
    <property type="entry name" value="GntR"/>
    <property type="match status" value="1"/>
</dbReference>
<dbReference type="InterPro" id="IPR008920">
    <property type="entry name" value="TF_FadR/GntR_C"/>
</dbReference>
<dbReference type="PANTHER" id="PTHR43537:SF5">
    <property type="entry name" value="UXU OPERON TRANSCRIPTIONAL REGULATOR"/>
    <property type="match status" value="1"/>
</dbReference>
<evidence type="ECO:0000256" key="2">
    <source>
        <dbReference type="ARBA" id="ARBA00023125"/>
    </source>
</evidence>
<evidence type="ECO:0000256" key="1">
    <source>
        <dbReference type="ARBA" id="ARBA00023015"/>
    </source>
</evidence>
<dbReference type="PROSITE" id="PS50949">
    <property type="entry name" value="HTH_GNTR"/>
    <property type="match status" value="1"/>
</dbReference>
<gene>
    <name evidence="5" type="ORF">SSQG_07672</name>
</gene>
<evidence type="ECO:0000313" key="6">
    <source>
        <dbReference type="Proteomes" id="UP000004184"/>
    </source>
</evidence>
<dbReference type="PRINTS" id="PR00035">
    <property type="entry name" value="HTHGNTR"/>
</dbReference>
<dbReference type="STRING" id="591159.SSQG_07672"/>
<dbReference type="InterPro" id="IPR011711">
    <property type="entry name" value="GntR_C"/>
</dbReference>
<dbReference type="Gene3D" id="1.20.120.530">
    <property type="entry name" value="GntR ligand-binding domain-like"/>
    <property type="match status" value="1"/>
</dbReference>
<dbReference type="HOGENOM" id="CLU_017584_9_0_11"/>